<evidence type="ECO:0000313" key="3">
    <source>
        <dbReference type="Proteomes" id="UP000292118"/>
    </source>
</evidence>
<dbReference type="OrthoDB" id="3357452at2"/>
<dbReference type="Pfam" id="PF13392">
    <property type="entry name" value="HNH_3"/>
    <property type="match status" value="1"/>
</dbReference>
<dbReference type="Gene3D" id="3.40.1800.10">
    <property type="entry name" value="His-Me finger endonucleases"/>
    <property type="match status" value="1"/>
</dbReference>
<keyword evidence="2" id="KW-0540">Nuclease</keyword>
<keyword evidence="2" id="KW-0378">Hydrolase</keyword>
<keyword evidence="3" id="KW-1185">Reference proteome</keyword>
<reference evidence="2 3" key="1">
    <citation type="submission" date="2019-01" db="EMBL/GenBank/DDBJ databases">
        <title>Genome sequencing of strain FW10M-9.</title>
        <authorList>
            <person name="Heo J."/>
            <person name="Kim S.-J."/>
            <person name="Kim J.-S."/>
            <person name="Hong S.-B."/>
            <person name="Kwon S.-W."/>
        </authorList>
    </citation>
    <scope>NUCLEOTIDE SEQUENCE [LARGE SCALE GENOMIC DNA]</scope>
    <source>
        <strain evidence="2 3">FW10M-9</strain>
    </source>
</reference>
<keyword evidence="2" id="KW-0255">Endonuclease</keyword>
<feature type="domain" description="HNH nuclease" evidence="1">
    <location>
        <begin position="52"/>
        <end position="107"/>
    </location>
</feature>
<dbReference type="InterPro" id="IPR003615">
    <property type="entry name" value="HNH_nuc"/>
</dbReference>
<dbReference type="KEGG" id="xya:ET471_03155"/>
<dbReference type="SMART" id="SM00507">
    <property type="entry name" value="HNHc"/>
    <property type="match status" value="1"/>
</dbReference>
<evidence type="ECO:0000259" key="1">
    <source>
        <dbReference type="SMART" id="SM00507"/>
    </source>
</evidence>
<dbReference type="AlphaFoldDB" id="A0A4P6F111"/>
<dbReference type="EMBL" id="CP035493">
    <property type="protein sequence ID" value="QAY69162.1"/>
    <property type="molecule type" value="Genomic_DNA"/>
</dbReference>
<gene>
    <name evidence="2" type="ORF">ET471_03155</name>
</gene>
<dbReference type="InterPro" id="IPR038563">
    <property type="entry name" value="Endonuclease_7_sf"/>
</dbReference>
<accession>A0A4P6F111</accession>
<dbReference type="Proteomes" id="UP000292118">
    <property type="component" value="Chromosome"/>
</dbReference>
<dbReference type="CDD" id="cd00085">
    <property type="entry name" value="HNHc"/>
    <property type="match status" value="1"/>
</dbReference>
<name>A0A4P6F111_9MICO</name>
<protein>
    <submittedName>
        <fullName evidence="2">HNH endonuclease</fullName>
    </submittedName>
</protein>
<dbReference type="GO" id="GO:0004519">
    <property type="term" value="F:endonuclease activity"/>
    <property type="evidence" value="ECO:0007669"/>
    <property type="project" value="UniProtKB-KW"/>
</dbReference>
<sequence>MMTCEACGAILSGRQKRFCGNACQRQEERRRKTDDWLRTGEAPWAGSTRRHYIRLYLMDEQQGRCAICERPNEWQGTHLAFVLDHVDGDASNNRRENLRLVCPNCDSQLPTFKSRNRGNGRAWRQQRYADGKSY</sequence>
<proteinExistence type="predicted"/>
<evidence type="ECO:0000313" key="2">
    <source>
        <dbReference type="EMBL" id="QAY69162.1"/>
    </source>
</evidence>
<organism evidence="2 3">
    <name type="scientific">Xylanimonas protaetiae</name>
    <dbReference type="NCBI Taxonomy" id="2509457"/>
    <lineage>
        <taxon>Bacteria</taxon>
        <taxon>Bacillati</taxon>
        <taxon>Actinomycetota</taxon>
        <taxon>Actinomycetes</taxon>
        <taxon>Micrococcales</taxon>
        <taxon>Promicromonosporaceae</taxon>
        <taxon>Xylanimonas</taxon>
    </lineage>
</organism>